<evidence type="ECO:0000313" key="1">
    <source>
        <dbReference type="EMBL" id="CAI8598623.1"/>
    </source>
</evidence>
<reference evidence="1 2" key="1">
    <citation type="submission" date="2023-01" db="EMBL/GenBank/DDBJ databases">
        <authorList>
            <person name="Kreplak J."/>
        </authorList>
    </citation>
    <scope>NUCLEOTIDE SEQUENCE [LARGE SCALE GENOMIC DNA]</scope>
</reference>
<protein>
    <submittedName>
        <fullName evidence="1">Uncharacterized protein</fullName>
    </submittedName>
</protein>
<dbReference type="EMBL" id="OX451737">
    <property type="protein sequence ID" value="CAI8598623.1"/>
    <property type="molecule type" value="Genomic_DNA"/>
</dbReference>
<dbReference type="Proteomes" id="UP001157006">
    <property type="component" value="Chromosome 2"/>
</dbReference>
<sequence>MYCGNYCQTAVLPHSLTTTYGMVPWRPSGGDSITELRLIFVPWFVGIHFSAKCSKCTPNLLIIAVENDSQSSSQSSWHQDRNQISATPPILMTAHCSLFDEWIFSSSSKNLPALMIRPMESSFPYKFWQLLICEHIE</sequence>
<dbReference type="AlphaFoldDB" id="A0AAV0ZNE5"/>
<accession>A0AAV0ZNE5</accession>
<name>A0AAV0ZNE5_VICFA</name>
<organism evidence="1 2">
    <name type="scientific">Vicia faba</name>
    <name type="common">Broad bean</name>
    <name type="synonym">Faba vulgaris</name>
    <dbReference type="NCBI Taxonomy" id="3906"/>
    <lineage>
        <taxon>Eukaryota</taxon>
        <taxon>Viridiplantae</taxon>
        <taxon>Streptophyta</taxon>
        <taxon>Embryophyta</taxon>
        <taxon>Tracheophyta</taxon>
        <taxon>Spermatophyta</taxon>
        <taxon>Magnoliopsida</taxon>
        <taxon>eudicotyledons</taxon>
        <taxon>Gunneridae</taxon>
        <taxon>Pentapetalae</taxon>
        <taxon>rosids</taxon>
        <taxon>fabids</taxon>
        <taxon>Fabales</taxon>
        <taxon>Fabaceae</taxon>
        <taxon>Papilionoideae</taxon>
        <taxon>50 kb inversion clade</taxon>
        <taxon>NPAAA clade</taxon>
        <taxon>Hologalegina</taxon>
        <taxon>IRL clade</taxon>
        <taxon>Fabeae</taxon>
        <taxon>Vicia</taxon>
    </lineage>
</organism>
<proteinExistence type="predicted"/>
<evidence type="ECO:0000313" key="2">
    <source>
        <dbReference type="Proteomes" id="UP001157006"/>
    </source>
</evidence>
<keyword evidence="2" id="KW-1185">Reference proteome</keyword>
<gene>
    <name evidence="1" type="ORF">VFH_II137000</name>
</gene>